<evidence type="ECO:0000256" key="1">
    <source>
        <dbReference type="ARBA" id="ARBA00022723"/>
    </source>
</evidence>
<keyword evidence="1" id="KW-0479">Metal-binding</keyword>
<name>A0A2A5WEM3_9GAMM</name>
<dbReference type="Gene3D" id="1.20.1440.100">
    <property type="entry name" value="SG protein - dephosphorylation function"/>
    <property type="match status" value="1"/>
</dbReference>
<protein>
    <submittedName>
        <fullName evidence="4">HAD-IB family hydrolase</fullName>
    </submittedName>
</protein>
<dbReference type="GO" id="GO:0016787">
    <property type="term" value="F:hydrolase activity"/>
    <property type="evidence" value="ECO:0007669"/>
    <property type="project" value="UniProtKB-KW"/>
</dbReference>
<dbReference type="GO" id="GO:0046872">
    <property type="term" value="F:metal ion binding"/>
    <property type="evidence" value="ECO:0007669"/>
    <property type="project" value="UniProtKB-KW"/>
</dbReference>
<keyword evidence="2 4" id="KW-0378">Hydrolase</keyword>
<gene>
    <name evidence="4" type="ORF">CNF02_04290</name>
</gene>
<dbReference type="CDD" id="cd02612">
    <property type="entry name" value="HAD_PGPPase"/>
    <property type="match status" value="1"/>
</dbReference>
<dbReference type="PANTHER" id="PTHR43344:SF13">
    <property type="entry name" value="PHOSPHATASE RV3661-RELATED"/>
    <property type="match status" value="1"/>
</dbReference>
<dbReference type="PANTHER" id="PTHR43344">
    <property type="entry name" value="PHOSPHOSERINE PHOSPHATASE"/>
    <property type="match status" value="1"/>
</dbReference>
<dbReference type="InterPro" id="IPR023214">
    <property type="entry name" value="HAD_sf"/>
</dbReference>
<dbReference type="SUPFAM" id="SSF56784">
    <property type="entry name" value="HAD-like"/>
    <property type="match status" value="1"/>
</dbReference>
<dbReference type="InterPro" id="IPR006385">
    <property type="entry name" value="HAD_hydro_SerB1"/>
</dbReference>
<dbReference type="Proteomes" id="UP000219329">
    <property type="component" value="Unassembled WGS sequence"/>
</dbReference>
<evidence type="ECO:0000313" key="4">
    <source>
        <dbReference type="EMBL" id="PDH34707.1"/>
    </source>
</evidence>
<dbReference type="Gene3D" id="3.40.50.1000">
    <property type="entry name" value="HAD superfamily/HAD-like"/>
    <property type="match status" value="1"/>
</dbReference>
<dbReference type="InterPro" id="IPR050582">
    <property type="entry name" value="HAD-like_SerB"/>
</dbReference>
<dbReference type="InterPro" id="IPR036412">
    <property type="entry name" value="HAD-like_sf"/>
</dbReference>
<proteinExistence type="predicted"/>
<dbReference type="EMBL" id="NTJZ01000003">
    <property type="protein sequence ID" value="PDH34707.1"/>
    <property type="molecule type" value="Genomic_DNA"/>
</dbReference>
<evidence type="ECO:0000256" key="3">
    <source>
        <dbReference type="ARBA" id="ARBA00022842"/>
    </source>
</evidence>
<dbReference type="NCBIfam" id="TIGR01488">
    <property type="entry name" value="HAD-SF-IB"/>
    <property type="match status" value="1"/>
</dbReference>
<comment type="caution">
    <text evidence="4">The sequence shown here is derived from an EMBL/GenBank/DDBJ whole genome shotgun (WGS) entry which is preliminary data.</text>
</comment>
<dbReference type="AlphaFoldDB" id="A0A2A5WEM3"/>
<evidence type="ECO:0000313" key="5">
    <source>
        <dbReference type="Proteomes" id="UP000219329"/>
    </source>
</evidence>
<reference evidence="4 5" key="1">
    <citation type="submission" date="2017-08" db="EMBL/GenBank/DDBJ databases">
        <title>Fine stratification of microbial communities through a metagenomic profile of the photic zone.</title>
        <authorList>
            <person name="Haro-Moreno J.M."/>
            <person name="Lopez-Perez M."/>
            <person name="De La Torre J."/>
            <person name="Picazo A."/>
            <person name="Camacho A."/>
            <person name="Rodriguez-Valera F."/>
        </authorList>
    </citation>
    <scope>NUCLEOTIDE SEQUENCE [LARGE SCALE GENOMIC DNA]</scope>
    <source>
        <strain evidence="4">MED-G28</strain>
    </source>
</reference>
<sequence length="222" mass="24891">MRQRLALFDLDNTLLAGDSDNAWGEFLIVEGLVDDIEHRKINTKFYKDYLEGVLDIHAYVAFALSPILDYTESERNALHAKYMQNAINPILLESAFGLVAKHKAAGDFCSIITATNNFLTKPIAQLFTIDLLLATEAEVIDGRLTGRIDGTPCFQEGKVRKLEQWLTQSNSTLSLKDSVFYTDSINDLPLMQRVSEPIAVDPDQKLAAISQKNGWQILSLRE</sequence>
<dbReference type="Pfam" id="PF12710">
    <property type="entry name" value="HAD"/>
    <property type="match status" value="1"/>
</dbReference>
<evidence type="ECO:0000256" key="2">
    <source>
        <dbReference type="ARBA" id="ARBA00022801"/>
    </source>
</evidence>
<keyword evidence="3" id="KW-0460">Magnesium</keyword>
<organism evidence="4 5">
    <name type="scientific">OM182 bacterium MED-G28</name>
    <dbReference type="NCBI Taxonomy" id="1986256"/>
    <lineage>
        <taxon>Bacteria</taxon>
        <taxon>Pseudomonadati</taxon>
        <taxon>Pseudomonadota</taxon>
        <taxon>Gammaproteobacteria</taxon>
        <taxon>OMG group</taxon>
        <taxon>OM182 clade</taxon>
    </lineage>
</organism>
<accession>A0A2A5WEM3</accession>
<dbReference type="NCBIfam" id="TIGR01490">
    <property type="entry name" value="HAD-SF-IB-hyp1"/>
    <property type="match status" value="1"/>
</dbReference>